<evidence type="ECO:0000259" key="14">
    <source>
        <dbReference type="PROSITE" id="PS50011"/>
    </source>
</evidence>
<evidence type="ECO:0000256" key="8">
    <source>
        <dbReference type="ARBA" id="ARBA00022840"/>
    </source>
</evidence>
<dbReference type="InterPro" id="IPR008271">
    <property type="entry name" value="Ser/Thr_kinase_AS"/>
</dbReference>
<dbReference type="SMART" id="SM00220">
    <property type="entry name" value="S_TKc"/>
    <property type="match status" value="1"/>
</dbReference>
<dbReference type="RefSeq" id="XP_007784431.1">
    <property type="nucleotide sequence ID" value="XM_007786241.1"/>
</dbReference>
<dbReference type="SUPFAM" id="SSF56112">
    <property type="entry name" value="Protein kinase-like (PK-like)"/>
    <property type="match status" value="1"/>
</dbReference>
<dbReference type="FunFam" id="1.10.510.10:FF:000380">
    <property type="entry name" value="Serine/threonine-protein kinase ppk15"/>
    <property type="match status" value="1"/>
</dbReference>
<dbReference type="Pfam" id="PF00069">
    <property type="entry name" value="Pkinase"/>
    <property type="match status" value="1"/>
</dbReference>
<dbReference type="Gene3D" id="3.30.200.20">
    <property type="entry name" value="Phosphorylase Kinase, domain 1"/>
    <property type="match status" value="1"/>
</dbReference>
<feature type="region of interest" description="Disordered" evidence="13">
    <location>
        <begin position="179"/>
        <end position="202"/>
    </location>
</feature>
<comment type="catalytic activity">
    <reaction evidence="9">
        <text>L-seryl-[protein] + ATP = O-phospho-L-seryl-[protein] + ADP + H(+)</text>
        <dbReference type="Rhea" id="RHEA:17989"/>
        <dbReference type="Rhea" id="RHEA-COMP:9863"/>
        <dbReference type="Rhea" id="RHEA-COMP:11604"/>
        <dbReference type="ChEBI" id="CHEBI:15378"/>
        <dbReference type="ChEBI" id="CHEBI:29999"/>
        <dbReference type="ChEBI" id="CHEBI:30616"/>
        <dbReference type="ChEBI" id="CHEBI:83421"/>
        <dbReference type="ChEBI" id="CHEBI:456216"/>
        <dbReference type="EC" id="2.7.12.1"/>
    </reaction>
</comment>
<evidence type="ECO:0000256" key="13">
    <source>
        <dbReference type="SAM" id="MobiDB-lite"/>
    </source>
</evidence>
<feature type="region of interest" description="Disordered" evidence="13">
    <location>
        <begin position="736"/>
        <end position="977"/>
    </location>
</feature>
<dbReference type="PANTHER" id="PTHR24058:SF22">
    <property type="entry name" value="DUAL SPECIFICITY TYROSINE-PHOSPHORYLATION-REGULATED KINASE 4"/>
    <property type="match status" value="1"/>
</dbReference>
<sequence>MATQAAAIAHGRTLNPSLSLPRGDLTEDSGGSGAEGRARKKFQKVNASENDHPLSLRKSGISAPNRIPSDYNASLVGRRRLSTNRDQKAAPLGPRPLDRSPSKSIHNTANATSNNATTRSFLPTSTNEPLFGQPGKASNPRFSFGQSQASSSNRTESGCFDFLPKVNFDDFHARVTSNETTLSESARGGDIDGESTVPPARISVDNGTLRDIADAPITRTASLIRRLSNGRRKASQSSADSATMPPPGVLSVRTRRQSQFPASAPGNPAARPPRKSVGPGLITTSFEAKGGQTEATNTTTGAVPPSLGINGSLGKASRRGILGPSVSVEEVPRISTTARNLKTKSLQPTVKSGQEHLLPPSRTPDHSTGSSIHNTRSPGRSPGQRIQTPSSSGGKRQSTAHTHHVGGLGARTISPTDARRLRRLSTMQNPPPMPQTPSASMPDLPLPDALSDARAATRSPAMLFRKSITPSSARDTPETNRKSLHSGLSLSSSSSFNSLRASNTTLQPRASHLLSTSRLPTPKPRSVHSAAGGHEEEEVPPVPAIPKAYESPKDQVDEPFFSNQKPLPGPITDDPWSFSMVEPETAPRPTAFDTFRSERVFSEQHVDKSSVRHKRGLTVGTGAEADKPATYHPVNKKSLQPSRLPPLNLPPLGTPTAARIASFPAPSQEVDRRQATPPPKRSYTKTPGTPMTASKATFFSKHRLEDEDFAVKSHFRSSSSRYNLRPTTGDFFNSMTSTSMPLSKVSDSQRQVATPFASASLPKEDDDLDQLRSRPSGESKHTEPSAEYNDFGLTGTFSHVPAKKDPPSAHTSTSTEYETASSGASSLRRKLSMSWKRSSSKASHLQPQQAAKDEMAPLPPKHNDMPPPKLPASATWSGPIPSSPASSAHPRPSLESGRRKSSATTLLNNVDQERTNGLKINGVPGTQSSNHTEHPPSASRSTSSSVLAPMHRMLGTKPSSHPLKQRHGEPLPDRDDLAADEEMKKLASRRKDHEIAARELDELKRRAKPMQRVSPSQALDMVNLNIFERGEIIDYKEIYFCGTKTAKKHVGDLSQQAQNFGYDDERGDYNICLGDHIAYRYEVVDLLGKGSFGQVVRCVDHKTGGLVAIKIIRNKKRFHQQALVEVNILQKLKDWDPESKHSMISFTQSFYFRGHLCISTELLGINLYEFIKAHDFRGFSLRLIRRFTRQLLSSLVLLQSKRVIHCDLKPENILLAHPLKADIKVIDFGSSCFVDEKVYTYIQSRFYRSPEVILGCSYGLGIDMWSLGCILAELLTGYPVFPGENEQEQLACIMEIFGPPEKHLIEKSSRKKLFFDSMGKPRITVSSKGRRRRPSSKTLAQALKCEDEAFVDFVARCLRWDPERRMRPDEAVLHEFVTGVKRPPVRDRLTSRTATGTHLNGAGTADGRPSPMKRFNTTQATPGTQRVRPLPEAPVTSLRNLGPTERRDVSSTNASPVKGNVKRRETVHGNAALIQPTVGVKRTSGGNPVAAGGANGVANGVGGAGSGTSGLPRATAAGRSFSARQPVDMASAAAVVASASQRRIGQVDARY</sequence>
<dbReference type="GeneID" id="19905611"/>
<feature type="compositionally biased region" description="Basic and acidic residues" evidence="13">
    <location>
        <begin position="769"/>
        <end position="784"/>
    </location>
</feature>
<feature type="compositionally biased region" description="Polar residues" evidence="13">
    <location>
        <begin position="736"/>
        <end position="752"/>
    </location>
</feature>
<evidence type="ECO:0000256" key="12">
    <source>
        <dbReference type="PROSITE-ProRule" id="PRU10141"/>
    </source>
</evidence>
<evidence type="ECO:0000256" key="4">
    <source>
        <dbReference type="ARBA" id="ARBA00022553"/>
    </source>
</evidence>
<dbReference type="GO" id="GO:0005524">
    <property type="term" value="F:ATP binding"/>
    <property type="evidence" value="ECO:0007669"/>
    <property type="project" value="UniProtKB-UniRule"/>
</dbReference>
<dbReference type="EC" id="2.7.12.1" evidence="2"/>
<feature type="region of interest" description="Disordered" evidence="13">
    <location>
        <begin position="1"/>
        <end position="156"/>
    </location>
</feature>
<evidence type="ECO:0000256" key="10">
    <source>
        <dbReference type="ARBA" id="ARBA00049308"/>
    </source>
</evidence>
<dbReference type="GO" id="GO:0004712">
    <property type="term" value="F:protein serine/threonine/tyrosine kinase activity"/>
    <property type="evidence" value="ECO:0007669"/>
    <property type="project" value="UniProtKB-EC"/>
</dbReference>
<feature type="compositionally biased region" description="Low complexity" evidence="13">
    <location>
        <begin position="877"/>
        <end position="893"/>
    </location>
</feature>
<dbReference type="PROSITE" id="PS00107">
    <property type="entry name" value="PROTEIN_KINASE_ATP"/>
    <property type="match status" value="1"/>
</dbReference>
<keyword evidence="16" id="KW-1185">Reference proteome</keyword>
<evidence type="ECO:0000313" key="15">
    <source>
        <dbReference type="EMBL" id="EON69114.1"/>
    </source>
</evidence>
<feature type="compositionally biased region" description="Basic and acidic residues" evidence="13">
    <location>
        <begin position="595"/>
        <end position="610"/>
    </location>
</feature>
<dbReference type="EMBL" id="JH767607">
    <property type="protein sequence ID" value="EON69114.1"/>
    <property type="molecule type" value="Genomic_DNA"/>
</dbReference>
<feature type="compositionally biased region" description="Low complexity" evidence="13">
    <location>
        <begin position="107"/>
        <end position="118"/>
    </location>
</feature>
<feature type="compositionally biased region" description="Polar residues" evidence="13">
    <location>
        <begin position="334"/>
        <end position="352"/>
    </location>
</feature>
<dbReference type="OrthoDB" id="9332038at2759"/>
<accession>R7Z546</accession>
<dbReference type="InterPro" id="IPR017441">
    <property type="entry name" value="Protein_kinase_ATP_BS"/>
</dbReference>
<feature type="compositionally biased region" description="Pro residues" evidence="13">
    <location>
        <begin position="857"/>
        <end position="870"/>
    </location>
</feature>
<protein>
    <recommendedName>
        <fullName evidence="2">dual-specificity kinase</fullName>
        <ecNumber evidence="2">2.7.12.1</ecNumber>
    </recommendedName>
</protein>
<evidence type="ECO:0000313" key="16">
    <source>
        <dbReference type="Proteomes" id="UP000016924"/>
    </source>
</evidence>
<keyword evidence="3" id="KW-0723">Serine/threonine-protein kinase</keyword>
<keyword evidence="4" id="KW-0597">Phosphoprotein</keyword>
<reference evidence="16" key="1">
    <citation type="submission" date="2012-06" db="EMBL/GenBank/DDBJ databases">
        <title>The genome sequence of Coniosporium apollinis CBS 100218.</title>
        <authorList>
            <consortium name="The Broad Institute Genome Sequencing Platform"/>
            <person name="Cuomo C."/>
            <person name="Gorbushina A."/>
            <person name="Noack S."/>
            <person name="Walker B."/>
            <person name="Young S.K."/>
            <person name="Zeng Q."/>
            <person name="Gargeya S."/>
            <person name="Fitzgerald M."/>
            <person name="Haas B."/>
            <person name="Abouelleil A."/>
            <person name="Alvarado L."/>
            <person name="Arachchi H.M."/>
            <person name="Berlin A.M."/>
            <person name="Chapman S.B."/>
            <person name="Goldberg J."/>
            <person name="Griggs A."/>
            <person name="Gujja S."/>
            <person name="Hansen M."/>
            <person name="Howarth C."/>
            <person name="Imamovic A."/>
            <person name="Larimer J."/>
            <person name="McCowan C."/>
            <person name="Montmayeur A."/>
            <person name="Murphy C."/>
            <person name="Neiman D."/>
            <person name="Pearson M."/>
            <person name="Priest M."/>
            <person name="Roberts A."/>
            <person name="Saif S."/>
            <person name="Shea T."/>
            <person name="Sisk P."/>
            <person name="Sykes S."/>
            <person name="Wortman J."/>
            <person name="Nusbaum C."/>
            <person name="Birren B."/>
        </authorList>
    </citation>
    <scope>NUCLEOTIDE SEQUENCE [LARGE SCALE GENOMIC DNA]</scope>
    <source>
        <strain evidence="16">CBS 100218</strain>
    </source>
</reference>
<keyword evidence="6 12" id="KW-0547">Nucleotide-binding</keyword>
<feature type="compositionally biased region" description="Basic and acidic residues" evidence="13">
    <location>
        <begin position="966"/>
        <end position="977"/>
    </location>
</feature>
<feature type="region of interest" description="Disordered" evidence="13">
    <location>
        <begin position="225"/>
        <end position="693"/>
    </location>
</feature>
<dbReference type="InterPro" id="IPR042521">
    <property type="entry name" value="DYRK"/>
</dbReference>
<feature type="compositionally biased region" description="Polar residues" evidence="13">
    <location>
        <begin position="684"/>
        <end position="693"/>
    </location>
</feature>
<evidence type="ECO:0000256" key="7">
    <source>
        <dbReference type="ARBA" id="ARBA00022777"/>
    </source>
</evidence>
<evidence type="ECO:0000256" key="6">
    <source>
        <dbReference type="ARBA" id="ARBA00022741"/>
    </source>
</evidence>
<comment type="similarity">
    <text evidence="1">Belongs to the protein kinase superfamily. CMGC Ser/Thr protein kinase family. MNB/DYRK subfamily.</text>
</comment>
<dbReference type="eggNOG" id="KOG0667">
    <property type="taxonomic scope" value="Eukaryota"/>
</dbReference>
<proteinExistence type="inferred from homology"/>
<evidence type="ECO:0000256" key="3">
    <source>
        <dbReference type="ARBA" id="ARBA00022527"/>
    </source>
</evidence>
<dbReference type="GO" id="GO:0005856">
    <property type="term" value="C:cytoskeleton"/>
    <property type="evidence" value="ECO:0007669"/>
    <property type="project" value="TreeGrafter"/>
</dbReference>
<feature type="region of interest" description="Disordered" evidence="13">
    <location>
        <begin position="1391"/>
        <end position="1457"/>
    </location>
</feature>
<dbReference type="InterPro" id="IPR000719">
    <property type="entry name" value="Prot_kinase_dom"/>
</dbReference>
<dbReference type="PROSITE" id="PS50011">
    <property type="entry name" value="PROTEIN_KINASE_DOM"/>
    <property type="match status" value="1"/>
</dbReference>
<dbReference type="PROSITE" id="PS00108">
    <property type="entry name" value="PROTEIN_KINASE_ST"/>
    <property type="match status" value="1"/>
</dbReference>
<dbReference type="Gene3D" id="1.10.510.10">
    <property type="entry name" value="Transferase(Phosphotransferase) domain 1"/>
    <property type="match status" value="1"/>
</dbReference>
<dbReference type="Gene3D" id="3.30.10.30">
    <property type="entry name" value="DYRK"/>
    <property type="match status" value="1"/>
</dbReference>
<dbReference type="InterPro" id="IPR011009">
    <property type="entry name" value="Kinase-like_dom_sf"/>
</dbReference>
<feature type="domain" description="Protein kinase" evidence="14">
    <location>
        <begin position="1081"/>
        <end position="1377"/>
    </location>
</feature>
<feature type="compositionally biased region" description="Pro residues" evidence="13">
    <location>
        <begin position="643"/>
        <end position="653"/>
    </location>
</feature>
<evidence type="ECO:0000256" key="2">
    <source>
        <dbReference type="ARBA" id="ARBA00013203"/>
    </source>
</evidence>
<feature type="compositionally biased region" description="Polar residues" evidence="13">
    <location>
        <begin position="503"/>
        <end position="519"/>
    </location>
</feature>
<keyword evidence="7 15" id="KW-0418">Kinase</keyword>
<dbReference type="STRING" id="1168221.R7Z546"/>
<dbReference type="GO" id="GO:0004674">
    <property type="term" value="F:protein serine/threonine kinase activity"/>
    <property type="evidence" value="ECO:0007669"/>
    <property type="project" value="UniProtKB-KW"/>
</dbReference>
<feature type="compositionally biased region" description="Low complexity" evidence="13">
    <location>
        <begin position="485"/>
        <end position="502"/>
    </location>
</feature>
<feature type="compositionally biased region" description="Polar residues" evidence="13">
    <location>
        <begin position="1415"/>
        <end position="1424"/>
    </location>
</feature>
<dbReference type="HOGENOM" id="CLU_000288_29_0_1"/>
<keyword evidence="5" id="KW-0808">Transferase</keyword>
<feature type="compositionally biased region" description="Polar residues" evidence="13">
    <location>
        <begin position="140"/>
        <end position="156"/>
    </location>
</feature>
<comment type="catalytic activity">
    <reaction evidence="11">
        <text>L-tyrosyl-[protein] + ATP = O-phospho-L-tyrosyl-[protein] + ADP + H(+)</text>
        <dbReference type="Rhea" id="RHEA:10596"/>
        <dbReference type="Rhea" id="RHEA-COMP:10136"/>
        <dbReference type="Rhea" id="RHEA-COMP:20101"/>
        <dbReference type="ChEBI" id="CHEBI:15378"/>
        <dbReference type="ChEBI" id="CHEBI:30616"/>
        <dbReference type="ChEBI" id="CHEBI:46858"/>
        <dbReference type="ChEBI" id="CHEBI:61978"/>
        <dbReference type="ChEBI" id="CHEBI:456216"/>
        <dbReference type="EC" id="2.7.12.1"/>
    </reaction>
</comment>
<feature type="binding site" evidence="12">
    <location>
        <position position="1110"/>
    </location>
    <ligand>
        <name>ATP</name>
        <dbReference type="ChEBI" id="CHEBI:30616"/>
    </ligand>
</feature>
<comment type="catalytic activity">
    <reaction evidence="10">
        <text>L-threonyl-[protein] + ATP = O-phospho-L-threonyl-[protein] + ADP + H(+)</text>
        <dbReference type="Rhea" id="RHEA:46608"/>
        <dbReference type="Rhea" id="RHEA-COMP:11060"/>
        <dbReference type="Rhea" id="RHEA-COMP:11605"/>
        <dbReference type="ChEBI" id="CHEBI:15378"/>
        <dbReference type="ChEBI" id="CHEBI:30013"/>
        <dbReference type="ChEBI" id="CHEBI:30616"/>
        <dbReference type="ChEBI" id="CHEBI:61977"/>
        <dbReference type="ChEBI" id="CHEBI:456216"/>
        <dbReference type="EC" id="2.7.12.1"/>
    </reaction>
</comment>
<gene>
    <name evidence="15" type="ORF">W97_08300</name>
</gene>
<organism evidence="15 16">
    <name type="scientific">Coniosporium apollinis (strain CBS 100218)</name>
    <name type="common">Rock-inhabiting black yeast</name>
    <dbReference type="NCBI Taxonomy" id="1168221"/>
    <lineage>
        <taxon>Eukaryota</taxon>
        <taxon>Fungi</taxon>
        <taxon>Dikarya</taxon>
        <taxon>Ascomycota</taxon>
        <taxon>Pezizomycotina</taxon>
        <taxon>Dothideomycetes</taxon>
        <taxon>Dothideomycetes incertae sedis</taxon>
        <taxon>Coniosporium</taxon>
    </lineage>
</organism>
<dbReference type="PANTHER" id="PTHR24058">
    <property type="entry name" value="DUAL SPECIFICITY PROTEIN KINASE"/>
    <property type="match status" value="1"/>
</dbReference>
<evidence type="ECO:0000256" key="5">
    <source>
        <dbReference type="ARBA" id="ARBA00022679"/>
    </source>
</evidence>
<dbReference type="InterPro" id="IPR050494">
    <property type="entry name" value="Ser_Thr_dual-spec_kinase"/>
</dbReference>
<dbReference type="CDD" id="cd14210">
    <property type="entry name" value="PKc_DYRK"/>
    <property type="match status" value="1"/>
</dbReference>
<dbReference type="GO" id="GO:0005737">
    <property type="term" value="C:cytoplasm"/>
    <property type="evidence" value="ECO:0007669"/>
    <property type="project" value="TreeGrafter"/>
</dbReference>
<evidence type="ECO:0000256" key="11">
    <source>
        <dbReference type="ARBA" id="ARBA00051680"/>
    </source>
</evidence>
<feature type="compositionally biased region" description="Low complexity" evidence="13">
    <location>
        <begin position="808"/>
        <end position="845"/>
    </location>
</feature>
<evidence type="ECO:0000256" key="9">
    <source>
        <dbReference type="ARBA" id="ARBA00049003"/>
    </source>
</evidence>
<feature type="compositionally biased region" description="Polar residues" evidence="13">
    <location>
        <begin position="119"/>
        <end position="128"/>
    </location>
</feature>
<feature type="compositionally biased region" description="Polar residues" evidence="13">
    <location>
        <begin position="366"/>
        <end position="400"/>
    </location>
</feature>
<keyword evidence="8 12" id="KW-0067">ATP-binding</keyword>
<evidence type="ECO:0000256" key="1">
    <source>
        <dbReference type="ARBA" id="ARBA00008867"/>
    </source>
</evidence>
<dbReference type="OMA" id="VNFDDFH"/>
<name>R7Z546_CONA1</name>
<dbReference type="Proteomes" id="UP000016924">
    <property type="component" value="Unassembled WGS sequence"/>
</dbReference>